<organism evidence="2 3">
    <name type="scientific">Variovorax terrae</name>
    <dbReference type="NCBI Taxonomy" id="2923278"/>
    <lineage>
        <taxon>Bacteria</taxon>
        <taxon>Pseudomonadati</taxon>
        <taxon>Pseudomonadota</taxon>
        <taxon>Betaproteobacteria</taxon>
        <taxon>Burkholderiales</taxon>
        <taxon>Comamonadaceae</taxon>
        <taxon>Variovorax</taxon>
    </lineage>
</organism>
<evidence type="ECO:0000256" key="1">
    <source>
        <dbReference type="SAM" id="Phobius"/>
    </source>
</evidence>
<dbReference type="EMBL" id="JALGBI010000004">
    <property type="protein sequence ID" value="MCJ0766195.1"/>
    <property type="molecule type" value="Genomic_DNA"/>
</dbReference>
<protein>
    <submittedName>
        <fullName evidence="2">DUF2628 domain-containing protein</fullName>
    </submittedName>
</protein>
<feature type="transmembrane region" description="Helical" evidence="1">
    <location>
        <begin position="43"/>
        <end position="62"/>
    </location>
</feature>
<keyword evidence="1" id="KW-0472">Membrane</keyword>
<gene>
    <name evidence="2" type="ORF">MMF98_23555</name>
</gene>
<dbReference type="Pfam" id="PF10947">
    <property type="entry name" value="DUF2628"/>
    <property type="match status" value="1"/>
</dbReference>
<comment type="caution">
    <text evidence="2">The sequence shown here is derived from an EMBL/GenBank/DDBJ whole genome shotgun (WGS) entry which is preliminary data.</text>
</comment>
<keyword evidence="1" id="KW-0812">Transmembrane</keyword>
<feature type="transmembrane region" description="Helical" evidence="1">
    <location>
        <begin position="92"/>
        <end position="109"/>
    </location>
</feature>
<evidence type="ECO:0000313" key="3">
    <source>
        <dbReference type="Proteomes" id="UP001139447"/>
    </source>
</evidence>
<keyword evidence="3" id="KW-1185">Reference proteome</keyword>
<accession>A0A9X1VZH4</accession>
<dbReference type="RefSeq" id="WP_243309792.1">
    <property type="nucleotide sequence ID" value="NZ_JALGBI010000004.1"/>
</dbReference>
<dbReference type="AlphaFoldDB" id="A0A9X1VZH4"/>
<dbReference type="InterPro" id="IPR024399">
    <property type="entry name" value="DUF2628"/>
</dbReference>
<sequence>MNNTESAQDRPTLSETWKKRFALIDKAGGPDWGHVSTLPFQERVTVCFNLWACLFGPFYYLAKGLWKKAIAYAGLCFVLGLANDYVEAEFGAGNFIFGNGAVLLFPIFANMDYFKKVRLGDNGWW</sequence>
<name>A0A9X1VZH4_9BURK</name>
<dbReference type="Proteomes" id="UP001139447">
    <property type="component" value="Unassembled WGS sequence"/>
</dbReference>
<proteinExistence type="predicted"/>
<keyword evidence="1" id="KW-1133">Transmembrane helix</keyword>
<evidence type="ECO:0000313" key="2">
    <source>
        <dbReference type="EMBL" id="MCJ0766195.1"/>
    </source>
</evidence>
<reference evidence="2" key="1">
    <citation type="submission" date="2022-03" db="EMBL/GenBank/DDBJ databases">
        <authorList>
            <person name="Woo C.Y."/>
        </authorList>
    </citation>
    <scope>NUCLEOTIDE SEQUENCE</scope>
    <source>
        <strain evidence="2">CYS-02</strain>
    </source>
</reference>